<dbReference type="GO" id="GO:0030687">
    <property type="term" value="C:preribosome, large subunit precursor"/>
    <property type="evidence" value="ECO:0007669"/>
    <property type="project" value="TreeGrafter"/>
</dbReference>
<evidence type="ECO:0008006" key="3">
    <source>
        <dbReference type="Google" id="ProtNLM"/>
    </source>
</evidence>
<dbReference type="GO" id="GO:0004519">
    <property type="term" value="F:endonuclease activity"/>
    <property type="evidence" value="ECO:0007669"/>
    <property type="project" value="InterPro"/>
</dbReference>
<accession>A0A0L0FPS1</accession>
<sequence>VGGTSQAIRLMYAMSVVRFVNGMVDSVQKGVHARSVSALANELGLPEWVVDFRHDATHTALPTLASCRMTGKFILEWLRFRYWETQARYEPELQALLKAALKHYTSIEVQLSALSDAEAVTMATSSQTVPAGKGKKKAKTVKPTKKPIASNTASVRALFEDRTAALDEVVRLCGSRGVACEMLIPMLLKTGMMVPVDKRMRPASLLGLGVECIDADPKNLRAWSAALGHFERAWPGFLSDMLSTMVSTLAAVSQPAATHASESPVDVVTVHPSPSRLRSIGELL</sequence>
<dbReference type="eggNOG" id="KOG2425">
    <property type="taxonomic scope" value="Eukaryota"/>
</dbReference>
<dbReference type="RefSeq" id="XP_014151875.1">
    <property type="nucleotide sequence ID" value="XM_014296400.1"/>
</dbReference>
<dbReference type="STRING" id="667725.A0A0L0FPS1"/>
<dbReference type="GO" id="GO:0090730">
    <property type="term" value="C:Las1 complex"/>
    <property type="evidence" value="ECO:0007669"/>
    <property type="project" value="InterPro"/>
</dbReference>
<name>A0A0L0FPS1_9EUKA</name>
<gene>
    <name evidence="1" type="ORF">SARC_09584</name>
</gene>
<dbReference type="InterPro" id="IPR007174">
    <property type="entry name" value="Las1"/>
</dbReference>
<organism evidence="1 2">
    <name type="scientific">Sphaeroforma arctica JP610</name>
    <dbReference type="NCBI Taxonomy" id="667725"/>
    <lineage>
        <taxon>Eukaryota</taxon>
        <taxon>Ichthyosporea</taxon>
        <taxon>Ichthyophonida</taxon>
        <taxon>Sphaeroforma</taxon>
    </lineage>
</organism>
<dbReference type="OrthoDB" id="10263222at2759"/>
<dbReference type="EMBL" id="KQ242588">
    <property type="protein sequence ID" value="KNC77973.1"/>
    <property type="molecule type" value="Genomic_DNA"/>
</dbReference>
<keyword evidence="2" id="KW-1185">Reference proteome</keyword>
<dbReference type="AlphaFoldDB" id="A0A0L0FPS1"/>
<dbReference type="PANTHER" id="PTHR15002">
    <property type="entry name" value="RIBOSOMAL BIOGENESIS PROTEIN LAS1L"/>
    <property type="match status" value="1"/>
</dbReference>
<dbReference type="GO" id="GO:0000460">
    <property type="term" value="P:maturation of 5.8S rRNA"/>
    <property type="evidence" value="ECO:0007669"/>
    <property type="project" value="TreeGrafter"/>
</dbReference>
<dbReference type="Pfam" id="PF04031">
    <property type="entry name" value="Las1"/>
    <property type="match status" value="1"/>
</dbReference>
<evidence type="ECO:0000313" key="2">
    <source>
        <dbReference type="Proteomes" id="UP000054560"/>
    </source>
</evidence>
<proteinExistence type="predicted"/>
<evidence type="ECO:0000313" key="1">
    <source>
        <dbReference type="EMBL" id="KNC77973.1"/>
    </source>
</evidence>
<dbReference type="PANTHER" id="PTHR15002:SF0">
    <property type="entry name" value="RIBOSOMAL BIOGENESIS PROTEIN LAS1L"/>
    <property type="match status" value="1"/>
</dbReference>
<dbReference type="Proteomes" id="UP000054560">
    <property type="component" value="Unassembled WGS sequence"/>
</dbReference>
<dbReference type="GO" id="GO:0000470">
    <property type="term" value="P:maturation of LSU-rRNA"/>
    <property type="evidence" value="ECO:0007669"/>
    <property type="project" value="TreeGrafter"/>
</dbReference>
<reference evidence="1 2" key="1">
    <citation type="submission" date="2011-02" db="EMBL/GenBank/DDBJ databases">
        <title>The Genome Sequence of Sphaeroforma arctica JP610.</title>
        <authorList>
            <consortium name="The Broad Institute Genome Sequencing Platform"/>
            <person name="Russ C."/>
            <person name="Cuomo C."/>
            <person name="Young S.K."/>
            <person name="Zeng Q."/>
            <person name="Gargeya S."/>
            <person name="Alvarado L."/>
            <person name="Berlin A."/>
            <person name="Chapman S.B."/>
            <person name="Chen Z."/>
            <person name="Freedman E."/>
            <person name="Gellesch M."/>
            <person name="Goldberg J."/>
            <person name="Griggs A."/>
            <person name="Gujja S."/>
            <person name="Heilman E."/>
            <person name="Heiman D."/>
            <person name="Howarth C."/>
            <person name="Mehta T."/>
            <person name="Neiman D."/>
            <person name="Pearson M."/>
            <person name="Roberts A."/>
            <person name="Saif S."/>
            <person name="Shea T."/>
            <person name="Shenoy N."/>
            <person name="Sisk P."/>
            <person name="Stolte C."/>
            <person name="Sykes S."/>
            <person name="White J."/>
            <person name="Yandava C."/>
            <person name="Burger G."/>
            <person name="Gray M.W."/>
            <person name="Holland P.W.H."/>
            <person name="King N."/>
            <person name="Lang F.B.F."/>
            <person name="Roger A.J."/>
            <person name="Ruiz-Trillo I."/>
            <person name="Haas B."/>
            <person name="Nusbaum C."/>
            <person name="Birren B."/>
        </authorList>
    </citation>
    <scope>NUCLEOTIDE SEQUENCE [LARGE SCALE GENOMIC DNA]</scope>
    <source>
        <strain evidence="1 2">JP610</strain>
    </source>
</reference>
<feature type="non-terminal residue" evidence="1">
    <location>
        <position position="1"/>
    </location>
</feature>
<protein>
    <recommendedName>
        <fullName evidence="3">Las1-like protein</fullName>
    </recommendedName>
</protein>
<dbReference type="GeneID" id="25910088"/>